<keyword evidence="5" id="KW-1185">Reference proteome</keyword>
<name>A0A543FSB8_9PSEU</name>
<dbReference type="Proteomes" id="UP000319818">
    <property type="component" value="Unassembled WGS sequence"/>
</dbReference>
<reference evidence="4 5" key="1">
    <citation type="submission" date="2019-06" db="EMBL/GenBank/DDBJ databases">
        <title>Sequencing the genomes of 1000 actinobacteria strains.</title>
        <authorList>
            <person name="Klenk H.-P."/>
        </authorList>
    </citation>
    <scope>NUCLEOTIDE SEQUENCE [LARGE SCALE GENOMIC DNA]</scope>
    <source>
        <strain evidence="4 5">DSM 45511</strain>
    </source>
</reference>
<dbReference type="RefSeq" id="WP_142103567.1">
    <property type="nucleotide sequence ID" value="NZ_VFPH01000002.1"/>
</dbReference>
<feature type="signal peptide" evidence="2">
    <location>
        <begin position="1"/>
        <end position="26"/>
    </location>
</feature>
<keyword evidence="2" id="KW-0732">Signal</keyword>
<dbReference type="EMBL" id="VFPH01000002">
    <property type="protein sequence ID" value="TQM36692.1"/>
    <property type="molecule type" value="Genomic_DNA"/>
</dbReference>
<accession>A0A543FSB8</accession>
<feature type="compositionally biased region" description="Low complexity" evidence="1">
    <location>
        <begin position="24"/>
        <end position="46"/>
    </location>
</feature>
<dbReference type="Gene3D" id="3.10.450.50">
    <property type="match status" value="1"/>
</dbReference>
<feature type="chain" id="PRO_5039223095" evidence="2">
    <location>
        <begin position="27"/>
        <end position="161"/>
    </location>
</feature>
<dbReference type="SUPFAM" id="SSF54427">
    <property type="entry name" value="NTF2-like"/>
    <property type="match status" value="1"/>
</dbReference>
<feature type="domain" description="SnoaL-like" evidence="3">
    <location>
        <begin position="60"/>
        <end position="143"/>
    </location>
</feature>
<dbReference type="InterPro" id="IPR032710">
    <property type="entry name" value="NTF2-like_dom_sf"/>
</dbReference>
<dbReference type="AlphaFoldDB" id="A0A543FSB8"/>
<evidence type="ECO:0000256" key="2">
    <source>
        <dbReference type="SAM" id="SignalP"/>
    </source>
</evidence>
<feature type="region of interest" description="Disordered" evidence="1">
    <location>
        <begin position="24"/>
        <end position="48"/>
    </location>
</feature>
<evidence type="ECO:0000313" key="4">
    <source>
        <dbReference type="EMBL" id="TQM36692.1"/>
    </source>
</evidence>
<comment type="caution">
    <text evidence="4">The sequence shown here is derived from an EMBL/GenBank/DDBJ whole genome shotgun (WGS) entry which is preliminary data.</text>
</comment>
<protein>
    <submittedName>
        <fullName evidence="4">SnoaL-like protein</fullName>
    </submittedName>
</protein>
<evidence type="ECO:0000259" key="3">
    <source>
        <dbReference type="Pfam" id="PF12680"/>
    </source>
</evidence>
<sequence length="161" mass="16634">MHGRLITAVGAAALIALAGCGTTTSAGPPTAGPAPQAAAPSPAVGPELGEAHRGALAAADRLTTALNAGDEAGVRAAFAPDARFDSVGRIYPDREAIMSRFLVPEVLRVGGTYRTVAVTPGNDDRVVVEYEFTTSSGGRERFTYDYLVVDGTIKDVVGRYL</sequence>
<proteinExistence type="predicted"/>
<dbReference type="Pfam" id="PF12680">
    <property type="entry name" value="SnoaL_2"/>
    <property type="match status" value="1"/>
</dbReference>
<evidence type="ECO:0000313" key="5">
    <source>
        <dbReference type="Proteomes" id="UP000319818"/>
    </source>
</evidence>
<dbReference type="InterPro" id="IPR037401">
    <property type="entry name" value="SnoaL-like"/>
</dbReference>
<evidence type="ECO:0000256" key="1">
    <source>
        <dbReference type="SAM" id="MobiDB-lite"/>
    </source>
</evidence>
<organism evidence="4 5">
    <name type="scientific">Pseudonocardia cypriaca</name>
    <dbReference type="NCBI Taxonomy" id="882449"/>
    <lineage>
        <taxon>Bacteria</taxon>
        <taxon>Bacillati</taxon>
        <taxon>Actinomycetota</taxon>
        <taxon>Actinomycetes</taxon>
        <taxon>Pseudonocardiales</taxon>
        <taxon>Pseudonocardiaceae</taxon>
        <taxon>Pseudonocardia</taxon>
    </lineage>
</organism>
<dbReference type="OrthoDB" id="3699459at2"/>
<dbReference type="PROSITE" id="PS51257">
    <property type="entry name" value="PROKAR_LIPOPROTEIN"/>
    <property type="match status" value="1"/>
</dbReference>
<gene>
    <name evidence="4" type="ORF">FB388_3877</name>
</gene>